<dbReference type="CDD" id="cd06423">
    <property type="entry name" value="CESA_like"/>
    <property type="match status" value="1"/>
</dbReference>
<evidence type="ECO:0000256" key="2">
    <source>
        <dbReference type="ARBA" id="ARBA00022676"/>
    </source>
</evidence>
<accession>A0ABT7ZY83</accession>
<organism evidence="5 6">
    <name type="scientific">Winogradskyella bathintestinalis</name>
    <dbReference type="NCBI Taxonomy" id="3035208"/>
    <lineage>
        <taxon>Bacteria</taxon>
        <taxon>Pseudomonadati</taxon>
        <taxon>Bacteroidota</taxon>
        <taxon>Flavobacteriia</taxon>
        <taxon>Flavobacteriales</taxon>
        <taxon>Flavobacteriaceae</taxon>
        <taxon>Winogradskyella</taxon>
    </lineage>
</organism>
<dbReference type="PANTHER" id="PTHR43630">
    <property type="entry name" value="POLY-BETA-1,6-N-ACETYL-D-GLUCOSAMINE SYNTHASE"/>
    <property type="match status" value="1"/>
</dbReference>
<dbReference type="SUPFAM" id="SSF53448">
    <property type="entry name" value="Nucleotide-diphospho-sugar transferases"/>
    <property type="match status" value="1"/>
</dbReference>
<proteinExistence type="inferred from homology"/>
<sequence length="282" mass="32843">MNFHIIIPAHNEEDYIRKTLESLVLQTLLPKALVVVNDNSTDHTQRLVEEYASKFPWISIVNSRSTDQHLPGSKIINAFNKGLERLDSNYDVICKFDADLIFPDNYLETLANHFTENKNLGMASGFCYIEKNNQWTLENLTNKDHIRGALKAYRKDCFTQIGQLKPSMGWDTVDELLAKYHGWDILTDESLHVKHLKPTGQSYNKASKYLQGEAMYKMRYGFWITLISAIKLAYKKRSFTLFRDYMTGYSRAKSDKKDFLVSKTEGKFIRDLRWKGIFNKLK</sequence>
<comment type="similarity">
    <text evidence="1">Belongs to the glycosyltransferase 2 family.</text>
</comment>
<protein>
    <submittedName>
        <fullName evidence="5">Glycosyltransferase family 2 protein</fullName>
    </submittedName>
</protein>
<name>A0ABT7ZY83_9FLAO</name>
<evidence type="ECO:0000313" key="5">
    <source>
        <dbReference type="EMBL" id="MDN3493939.1"/>
    </source>
</evidence>
<gene>
    <name evidence="5" type="ORF">QMA06_14540</name>
</gene>
<comment type="caution">
    <text evidence="5">The sequence shown here is derived from an EMBL/GenBank/DDBJ whole genome shotgun (WGS) entry which is preliminary data.</text>
</comment>
<dbReference type="InterPro" id="IPR001173">
    <property type="entry name" value="Glyco_trans_2-like"/>
</dbReference>
<evidence type="ECO:0000256" key="3">
    <source>
        <dbReference type="ARBA" id="ARBA00022679"/>
    </source>
</evidence>
<dbReference type="PANTHER" id="PTHR43630:SF1">
    <property type="entry name" value="POLY-BETA-1,6-N-ACETYL-D-GLUCOSAMINE SYNTHASE"/>
    <property type="match status" value="1"/>
</dbReference>
<reference evidence="5 6" key="1">
    <citation type="journal article" date="2023" name="Int. J. Syst. Evol. Microbiol.">
        <title>Winogradskyella bathintestinalis sp. nov., isolated from the intestine of the deep-sea loosejaw dragonfish, Malacosteus niger.</title>
        <authorList>
            <person name="Uniacke-Lowe S."/>
            <person name="Johnson C.N."/>
            <person name="Stanton C."/>
            <person name="Hill C."/>
            <person name="Ross P."/>
        </authorList>
    </citation>
    <scope>NUCLEOTIDE SEQUENCE [LARGE SCALE GENOMIC DNA]</scope>
    <source>
        <strain evidence="5 6">APC 3343</strain>
    </source>
</reference>
<dbReference type="EMBL" id="JASDDK010000007">
    <property type="protein sequence ID" value="MDN3493939.1"/>
    <property type="molecule type" value="Genomic_DNA"/>
</dbReference>
<keyword evidence="2" id="KW-0328">Glycosyltransferase</keyword>
<dbReference type="InterPro" id="IPR029044">
    <property type="entry name" value="Nucleotide-diphossugar_trans"/>
</dbReference>
<evidence type="ECO:0000256" key="1">
    <source>
        <dbReference type="ARBA" id="ARBA00006739"/>
    </source>
</evidence>
<dbReference type="RefSeq" id="WP_290207626.1">
    <property type="nucleotide sequence ID" value="NZ_JASDDK010000007.1"/>
</dbReference>
<dbReference type="Gene3D" id="3.90.550.10">
    <property type="entry name" value="Spore Coat Polysaccharide Biosynthesis Protein SpsA, Chain A"/>
    <property type="match status" value="1"/>
</dbReference>
<keyword evidence="6" id="KW-1185">Reference proteome</keyword>
<feature type="domain" description="Glycosyltransferase 2-like" evidence="4">
    <location>
        <begin position="5"/>
        <end position="140"/>
    </location>
</feature>
<dbReference type="Proteomes" id="UP001231197">
    <property type="component" value="Unassembled WGS sequence"/>
</dbReference>
<keyword evidence="3" id="KW-0808">Transferase</keyword>
<evidence type="ECO:0000313" key="6">
    <source>
        <dbReference type="Proteomes" id="UP001231197"/>
    </source>
</evidence>
<evidence type="ECO:0000259" key="4">
    <source>
        <dbReference type="Pfam" id="PF00535"/>
    </source>
</evidence>
<dbReference type="Pfam" id="PF00535">
    <property type="entry name" value="Glycos_transf_2"/>
    <property type="match status" value="1"/>
</dbReference>